<dbReference type="EMBL" id="BOOK01000078">
    <property type="protein sequence ID" value="GII05777.1"/>
    <property type="molecule type" value="Genomic_DNA"/>
</dbReference>
<evidence type="ECO:0000256" key="1">
    <source>
        <dbReference type="SAM" id="Phobius"/>
    </source>
</evidence>
<comment type="caution">
    <text evidence="2">The sequence shown here is derived from an EMBL/GenBank/DDBJ whole genome shotgun (WGS) entry which is preliminary data.</text>
</comment>
<protein>
    <submittedName>
        <fullName evidence="2">Uncharacterized protein</fullName>
    </submittedName>
</protein>
<feature type="transmembrane region" description="Helical" evidence="1">
    <location>
        <begin position="74"/>
        <end position="94"/>
    </location>
</feature>
<dbReference type="AlphaFoldDB" id="A0A8J3T483"/>
<gene>
    <name evidence="2" type="ORF">Pta02_77850</name>
</gene>
<keyword evidence="1" id="KW-0812">Transmembrane</keyword>
<dbReference type="Proteomes" id="UP000634476">
    <property type="component" value="Unassembled WGS sequence"/>
</dbReference>
<sequence>MVSDTVSAARAELTKIATLRGVRLLTGVIVGLHVLMLAQNVSAETEAVSKITADGMIERFPGIVRPAREALVEYLATSSFQMCLFLPCIAAVIAGQEFRAGQLGTSLLAVPRRGLLIGAKTLAAGGFLLSVAAVIAAISTAFMYVTVKGWNPGLPVSADAWIAQAKFLTYAVLSGLITFAITMVARSTLVGILITAVLTVLTMSQIPAAFTPALDALVPLSAGRNLILVPEESLRLSAGPGHAMVVLVTWPLLATVTAAVALGRRDAR</sequence>
<feature type="transmembrane region" description="Helical" evidence="1">
    <location>
        <begin position="122"/>
        <end position="147"/>
    </location>
</feature>
<proteinExistence type="predicted"/>
<accession>A0A8J3T483</accession>
<keyword evidence="3" id="KW-1185">Reference proteome</keyword>
<organism evidence="2 3">
    <name type="scientific">Planobispora takensis</name>
    <dbReference type="NCBI Taxonomy" id="1367882"/>
    <lineage>
        <taxon>Bacteria</taxon>
        <taxon>Bacillati</taxon>
        <taxon>Actinomycetota</taxon>
        <taxon>Actinomycetes</taxon>
        <taxon>Streptosporangiales</taxon>
        <taxon>Streptosporangiaceae</taxon>
        <taxon>Planobispora</taxon>
    </lineage>
</organism>
<feature type="transmembrane region" description="Helical" evidence="1">
    <location>
        <begin position="21"/>
        <end position="38"/>
    </location>
</feature>
<dbReference type="RefSeq" id="WP_203879976.1">
    <property type="nucleotide sequence ID" value="NZ_BOOK01000078.1"/>
</dbReference>
<feature type="transmembrane region" description="Helical" evidence="1">
    <location>
        <begin position="167"/>
        <end position="185"/>
    </location>
</feature>
<evidence type="ECO:0000313" key="2">
    <source>
        <dbReference type="EMBL" id="GII05777.1"/>
    </source>
</evidence>
<keyword evidence="1" id="KW-1133">Transmembrane helix</keyword>
<keyword evidence="1" id="KW-0472">Membrane</keyword>
<evidence type="ECO:0000313" key="3">
    <source>
        <dbReference type="Proteomes" id="UP000634476"/>
    </source>
</evidence>
<feature type="transmembrane region" description="Helical" evidence="1">
    <location>
        <begin position="243"/>
        <end position="262"/>
    </location>
</feature>
<name>A0A8J3T483_9ACTN</name>
<feature type="transmembrane region" description="Helical" evidence="1">
    <location>
        <begin position="192"/>
        <end position="210"/>
    </location>
</feature>
<reference evidence="2" key="1">
    <citation type="submission" date="2021-01" db="EMBL/GenBank/DDBJ databases">
        <title>Whole genome shotgun sequence of Planobispora takensis NBRC 109077.</title>
        <authorList>
            <person name="Komaki H."/>
            <person name="Tamura T."/>
        </authorList>
    </citation>
    <scope>NUCLEOTIDE SEQUENCE</scope>
    <source>
        <strain evidence="2">NBRC 109077</strain>
    </source>
</reference>